<evidence type="ECO:0000313" key="4">
    <source>
        <dbReference type="Proteomes" id="UP000248536"/>
    </source>
</evidence>
<evidence type="ECO:0008006" key="5">
    <source>
        <dbReference type="Google" id="ProtNLM"/>
    </source>
</evidence>
<evidence type="ECO:0000256" key="2">
    <source>
        <dbReference type="SAM" id="SignalP"/>
    </source>
</evidence>
<accession>A0A2Z4LTD4</accession>
<keyword evidence="4" id="KW-1185">Reference proteome</keyword>
<dbReference type="AlphaFoldDB" id="A0A2Z4LTD4"/>
<dbReference type="Proteomes" id="UP000248536">
    <property type="component" value="Chromosome"/>
</dbReference>
<feature type="compositionally biased region" description="Low complexity" evidence="1">
    <location>
        <begin position="30"/>
        <end position="56"/>
    </location>
</feature>
<dbReference type="OrthoDB" id="679784at2"/>
<organism evidence="3 4">
    <name type="scientific">Flagellimonas maritima</name>
    <dbReference type="NCBI Taxonomy" id="1383885"/>
    <lineage>
        <taxon>Bacteria</taxon>
        <taxon>Pseudomonadati</taxon>
        <taxon>Bacteroidota</taxon>
        <taxon>Flavobacteriia</taxon>
        <taxon>Flavobacteriales</taxon>
        <taxon>Flavobacteriaceae</taxon>
        <taxon>Flagellimonas</taxon>
    </lineage>
</organism>
<reference evidence="3 4" key="1">
    <citation type="submission" date="2018-06" db="EMBL/GenBank/DDBJ databases">
        <title>Spongiibacterium sp. HME9304 Genome sequencing and assembly.</title>
        <authorList>
            <person name="Kang H."/>
            <person name="Kim H."/>
            <person name="Joh K."/>
        </authorList>
    </citation>
    <scope>NUCLEOTIDE SEQUENCE [LARGE SCALE GENOMIC DNA]</scope>
    <source>
        <strain evidence="3 4">HME9304</strain>
    </source>
</reference>
<feature type="signal peptide" evidence="2">
    <location>
        <begin position="1"/>
        <end position="25"/>
    </location>
</feature>
<feature type="chain" id="PRO_5016262781" description="Collagen-like protein" evidence="2">
    <location>
        <begin position="26"/>
        <end position="207"/>
    </location>
</feature>
<feature type="region of interest" description="Disordered" evidence="1">
    <location>
        <begin position="27"/>
        <end position="56"/>
    </location>
</feature>
<dbReference type="RefSeq" id="WP_112378079.1">
    <property type="nucleotide sequence ID" value="NZ_CP030104.1"/>
</dbReference>
<sequence length="207" mass="22098">MQKRRKFLHLFSMLFLGALVISCSAEDGETGPAGPAGPQGEQGPAGADGAQGEQGETGTANVIYSDWIDSEFDDNIIATSASFSIDAPLMTDDIINEGVILVFGRSTPNPITEDTDVYPLPIVFGASRQQSYYFRAEEAGQLFIIVSANEEGNPTGVPFFGEYRYVLIPGGTPSGGSGPGDITTKNSSLDYSKMSYKEITELFGIEE</sequence>
<dbReference type="Gene3D" id="1.20.5.320">
    <property type="entry name" value="6-Phosphogluconate Dehydrogenase, domain 3"/>
    <property type="match status" value="1"/>
</dbReference>
<name>A0A2Z4LTD4_9FLAO</name>
<dbReference type="EMBL" id="CP030104">
    <property type="protein sequence ID" value="AWX44618.1"/>
    <property type="molecule type" value="Genomic_DNA"/>
</dbReference>
<evidence type="ECO:0000256" key="1">
    <source>
        <dbReference type="SAM" id="MobiDB-lite"/>
    </source>
</evidence>
<dbReference type="PROSITE" id="PS51257">
    <property type="entry name" value="PROKAR_LIPOPROTEIN"/>
    <property type="match status" value="1"/>
</dbReference>
<dbReference type="KEGG" id="spon:HME9304_01621"/>
<protein>
    <recommendedName>
        <fullName evidence="5">Collagen-like protein</fullName>
    </recommendedName>
</protein>
<proteinExistence type="predicted"/>
<keyword evidence="2" id="KW-0732">Signal</keyword>
<evidence type="ECO:0000313" key="3">
    <source>
        <dbReference type="EMBL" id="AWX44618.1"/>
    </source>
</evidence>
<gene>
    <name evidence="3" type="ORF">HME9304_01621</name>
</gene>